<gene>
    <name evidence="1" type="ORF">J8A68_002145</name>
</gene>
<dbReference type="GeneID" id="73468946"/>
<dbReference type="Pfam" id="PF02515">
    <property type="entry name" value="CoA_transf_3"/>
    <property type="match status" value="1"/>
</dbReference>
<evidence type="ECO:0000313" key="1">
    <source>
        <dbReference type="EMBL" id="KAG7664326.1"/>
    </source>
</evidence>
<dbReference type="InterPro" id="IPR052985">
    <property type="entry name" value="CoA-trans_III_biosynth/detox"/>
</dbReference>
<name>A0A8J5QGQ6_9ASCO</name>
<dbReference type="InterPro" id="IPR003673">
    <property type="entry name" value="CoA-Trfase_fam_III"/>
</dbReference>
<protein>
    <submittedName>
        <fullName evidence="1">Uncharacterized protein</fullName>
    </submittedName>
</protein>
<organism evidence="1 2">
    <name type="scientific">[Candida] subhashii</name>
    <dbReference type="NCBI Taxonomy" id="561895"/>
    <lineage>
        <taxon>Eukaryota</taxon>
        <taxon>Fungi</taxon>
        <taxon>Dikarya</taxon>
        <taxon>Ascomycota</taxon>
        <taxon>Saccharomycotina</taxon>
        <taxon>Pichiomycetes</taxon>
        <taxon>Debaryomycetaceae</taxon>
        <taxon>Spathaspora</taxon>
    </lineage>
</organism>
<dbReference type="RefSeq" id="XP_049264558.1">
    <property type="nucleotide sequence ID" value="XM_049405864.1"/>
</dbReference>
<keyword evidence="2" id="KW-1185">Reference proteome</keyword>
<comment type="caution">
    <text evidence="1">The sequence shown here is derived from an EMBL/GenBank/DDBJ whole genome shotgun (WGS) entry which is preliminary data.</text>
</comment>
<proteinExistence type="predicted"/>
<evidence type="ECO:0000313" key="2">
    <source>
        <dbReference type="Proteomes" id="UP000694255"/>
    </source>
</evidence>
<dbReference type="AlphaFoldDB" id="A0A8J5QGQ6"/>
<reference evidence="1 2" key="1">
    <citation type="journal article" date="2021" name="DNA Res.">
        <title>Genome analysis of Candida subhashii reveals its hybrid nature and dual mitochondrial genome conformations.</title>
        <authorList>
            <person name="Mixao V."/>
            <person name="Hegedusova E."/>
            <person name="Saus E."/>
            <person name="Pryszcz L.P."/>
            <person name="Cillingova A."/>
            <person name="Nosek J."/>
            <person name="Gabaldon T."/>
        </authorList>
    </citation>
    <scope>NUCLEOTIDE SEQUENCE [LARGE SCALE GENOMIC DNA]</scope>
    <source>
        <strain evidence="1 2">CBS 10753</strain>
    </source>
</reference>
<dbReference type="Proteomes" id="UP000694255">
    <property type="component" value="Unassembled WGS sequence"/>
</dbReference>
<dbReference type="PANTHER" id="PTHR48229">
    <property type="entry name" value="CAIB/BAIF FAMILY ENZYME (AFU_ORTHOLOGUE AFUA_1G05360)-RELATED"/>
    <property type="match status" value="1"/>
</dbReference>
<sequence length="548" mass="61594">MTVDYSALEETERIFSTLINSNLIPEELKSKAKQIKFYNERKNLSVPCPLKQTEMISALKALEATVALAISEERYGKTEDQCKIDLQHALLFLFSTYCSSVNGFFKGDKYEVLKYLKQTDLNQAQSDPYRRMSANLYRTKEGNRYYHIHGSLEASTTLNMIGLPAFIPGFTDYEAIVKKYQDVLDEYTCDELEALNTKNNQAGVEAFKPEEFLQTPHGKTISNTPEYEVDTLETTTPPVPFVPSSNKKLLEGIKVLELCRIIAGPTIGKILAEYGATVIKVTSDETLPDVPFFQVDGNMGKHTTNLNLKNAEDRIKFEALLADADIVIDGYRAGAIEKLGYGPKKLAELGIARGKGYIYGSENCFGLTGEWSHRAGWQQIADCASGVAWIQGQSLGKDEPMVPPFPMSDYGTGCMVAIAILVAIYKRNKYGGSYWAKSSLVQYDLLLMNQGQYPKEIWESQVINNPIFADFLKLNYYDSVDRISNTALRALLVQQPDILKNDHYFTSMESEGFKGTIRVLRPVCEFDNLELGYRCVSRPNGSDSPEWW</sequence>
<dbReference type="PANTHER" id="PTHR48229:SF1">
    <property type="entry name" value="ALPHA METHYLACYL-COA RACEMASE-RELATED"/>
    <property type="match status" value="1"/>
</dbReference>
<dbReference type="EMBL" id="JAGSYN010000098">
    <property type="protein sequence ID" value="KAG7664326.1"/>
    <property type="molecule type" value="Genomic_DNA"/>
</dbReference>
<dbReference type="GO" id="GO:0003824">
    <property type="term" value="F:catalytic activity"/>
    <property type="evidence" value="ECO:0007669"/>
    <property type="project" value="InterPro"/>
</dbReference>
<accession>A0A8J5QGQ6</accession>
<dbReference type="OrthoDB" id="5863171at2759"/>